<evidence type="ECO:0000313" key="1">
    <source>
        <dbReference type="EMBL" id="OWK46633.1"/>
    </source>
</evidence>
<name>A0A225E081_9BACT</name>
<dbReference type="Proteomes" id="UP000214646">
    <property type="component" value="Unassembled WGS sequence"/>
</dbReference>
<organism evidence="1 2">
    <name type="scientific">Fimbriiglobus ruber</name>
    <dbReference type="NCBI Taxonomy" id="1908690"/>
    <lineage>
        <taxon>Bacteria</taxon>
        <taxon>Pseudomonadati</taxon>
        <taxon>Planctomycetota</taxon>
        <taxon>Planctomycetia</taxon>
        <taxon>Gemmatales</taxon>
        <taxon>Gemmataceae</taxon>
        <taxon>Fimbriiglobus</taxon>
    </lineage>
</organism>
<dbReference type="AlphaFoldDB" id="A0A225E081"/>
<sequence length="61" mass="6854">MPLELVNMENFGQRVDPFHTEVVEVEAVPVTVVVTVNAVPVEVEVEVEAPPTPKRYFMNCK</sequence>
<proteinExistence type="predicted"/>
<keyword evidence="2" id="KW-1185">Reference proteome</keyword>
<comment type="caution">
    <text evidence="1">The sequence shown here is derived from an EMBL/GenBank/DDBJ whole genome shotgun (WGS) entry which is preliminary data.</text>
</comment>
<evidence type="ECO:0000313" key="2">
    <source>
        <dbReference type="Proteomes" id="UP000214646"/>
    </source>
</evidence>
<accession>A0A225E081</accession>
<protein>
    <submittedName>
        <fullName evidence="1">Uncharacterized protein</fullName>
    </submittedName>
</protein>
<gene>
    <name evidence="1" type="ORF">FRUB_00332</name>
</gene>
<reference evidence="2" key="1">
    <citation type="submission" date="2017-06" db="EMBL/GenBank/DDBJ databases">
        <title>Genome analysis of Fimbriiglobus ruber SP5, the first member of the order Planctomycetales with confirmed chitinolytic capability.</title>
        <authorList>
            <person name="Ravin N.V."/>
            <person name="Rakitin A.L."/>
            <person name="Ivanova A.A."/>
            <person name="Beletsky A.V."/>
            <person name="Kulichevskaya I.S."/>
            <person name="Mardanov A.V."/>
            <person name="Dedysh S.N."/>
        </authorList>
    </citation>
    <scope>NUCLEOTIDE SEQUENCE [LARGE SCALE GENOMIC DNA]</scope>
    <source>
        <strain evidence="2">SP5</strain>
    </source>
</reference>
<dbReference type="EMBL" id="NIDE01000001">
    <property type="protein sequence ID" value="OWK46633.1"/>
    <property type="molecule type" value="Genomic_DNA"/>
</dbReference>
<dbReference type="RefSeq" id="WP_088251837.1">
    <property type="nucleotide sequence ID" value="NZ_NIDE01000001.1"/>
</dbReference>